<comment type="catalytic activity">
    <reaction evidence="12">
        <text>a medium-chain 2,3-saturated fatty acyl-CoA + oxidized [electron-transfer flavoprotein] + H(+) = a medium-chain (2E)-enoyl-CoA + reduced [electron-transfer flavoprotein]</text>
        <dbReference type="Rhea" id="RHEA:14477"/>
        <dbReference type="Rhea" id="RHEA-COMP:10685"/>
        <dbReference type="Rhea" id="RHEA-COMP:10686"/>
        <dbReference type="ChEBI" id="CHEBI:15378"/>
        <dbReference type="ChEBI" id="CHEBI:57692"/>
        <dbReference type="ChEBI" id="CHEBI:58307"/>
        <dbReference type="ChEBI" id="CHEBI:83723"/>
        <dbReference type="ChEBI" id="CHEBI:83726"/>
        <dbReference type="EC" id="1.3.8.7"/>
    </reaction>
</comment>
<keyword evidence="8" id="KW-0274">FAD</keyword>
<evidence type="ECO:0000256" key="4">
    <source>
        <dbReference type="ARBA" id="ARBA00012033"/>
    </source>
</evidence>
<name>A0A4V3BMS5_9RHOO</name>
<evidence type="ECO:0000256" key="13">
    <source>
        <dbReference type="ARBA" id="ARBA00049247"/>
    </source>
</evidence>
<keyword evidence="14" id="KW-0812">Transmembrane</keyword>
<dbReference type="FunFam" id="1.10.540.10:FF:000004">
    <property type="entry name" value="Acyl-CoA dehydrogenase"/>
    <property type="match status" value="1"/>
</dbReference>
<evidence type="ECO:0000256" key="11">
    <source>
        <dbReference type="ARBA" id="ARBA00023098"/>
    </source>
</evidence>
<dbReference type="Pfam" id="PF02771">
    <property type="entry name" value="Acyl-CoA_dh_N"/>
    <property type="match status" value="1"/>
</dbReference>
<dbReference type="GO" id="GO:0004466">
    <property type="term" value="F:long-chain fatty acyl-CoA dehydrogenase activity"/>
    <property type="evidence" value="ECO:0007669"/>
    <property type="project" value="UniProtKB-EC"/>
</dbReference>
<evidence type="ECO:0000259" key="17">
    <source>
        <dbReference type="Pfam" id="PF09317"/>
    </source>
</evidence>
<proteinExistence type="inferred from homology"/>
<protein>
    <recommendedName>
        <fullName evidence="6">Acyl-coenzyme A dehydrogenase</fullName>
        <ecNumber evidence="4">1.3.8.7</ecNumber>
        <ecNumber evidence="5">1.3.8.8</ecNumber>
    </recommendedName>
</protein>
<dbReference type="FunFam" id="2.40.110.10:FF:000010">
    <property type="entry name" value="Acyl-CoA dehydrogenase"/>
    <property type="match status" value="1"/>
</dbReference>
<comment type="caution">
    <text evidence="18">The sequence shown here is derived from an EMBL/GenBank/DDBJ whole genome shotgun (WGS) entry which is preliminary data.</text>
</comment>
<dbReference type="Pfam" id="PF09317">
    <property type="entry name" value="ACDH_C"/>
    <property type="match status" value="1"/>
</dbReference>
<sequence length="834" mass="91145">MIWWLLVFFPPVAGALAYGRAPFFAWYAAGLLWLAALAWAGGWPPAVAWAVMGLYALALGVFLLPALRRRLVSAPLFKGFRRALPAMSQTERDALEAGTVWWEGELFAGKPDWRRFAAYPWPRLSAEEQAFLDNETSELCRRVQDWEATSQHDMSPEVWRYIKEQGFLGMIIPKEYGGKGFSAYAHSQVVTKLSTRSSAPAVTVMVPNSLGPAELLLHYGTPEQKRHYLPRLARGEDIPAFALTSPWAGSDAASIPDAGVVCRGQWQGREVLGMRVSFDKRYITLAPVCTVFGLAFRLYDPDHLLGSVEDIGITCALVPHDHPGVDIGRRHFPLNAVWMNGPIRGQDVFMPLDFIIGGPKMAGQGWRMLMECLAAGRSISLPGSNTGMQKLTARAVGAYARVRYQFKTAIGRFEGVEEALTRIGANTYLCDAARVMTAGAIDLGEKPSVVSAIVKYHVTERARQTVNDGMDVIGGKGICLGPQNFLGRAYQQIPVGITVEGANILTRSLILFGQGAIRCHPYVLEEMHAAGEGDLAAFDRAFWGHIGYTLSNGVRALVMGLTGSHFVGVAADVAPETRRYYQQLTRFSAAFAFLADLSMGTMGGALKRKEKLSARLGDILSLMYLASATLKRFEAEGRQAEDAPLMHWALWDCMFRAQNAFEGVIANFPNRFFALLLRRLVVFPLGRPYVVPSDRLGHEVAKRLIAPSPTRDRLTADVFLPTGIDEPVAALEAALLATVAAEPIEAKVRRAQKEGRFKPRPAPGGGVDAVWLQAREDGVIDDDELSMLKRRGELRDKVIRVDDFPFEFGATVAAGTAGETAAAPGAVAPTRAVA</sequence>
<dbReference type="InterPro" id="IPR009075">
    <property type="entry name" value="AcylCo_DH/oxidase_C"/>
</dbReference>
<keyword evidence="9" id="KW-0276">Fatty acid metabolism</keyword>
<dbReference type="PANTHER" id="PTHR48083">
    <property type="entry name" value="MEDIUM-CHAIN SPECIFIC ACYL-COA DEHYDROGENASE, MITOCHONDRIAL-RELATED"/>
    <property type="match status" value="1"/>
</dbReference>
<dbReference type="EC" id="1.3.8.8" evidence="5"/>
<feature type="domain" description="Acyl-CoA dehydrogenase C-terminal bacterial-type" evidence="17">
    <location>
        <begin position="517"/>
        <end position="804"/>
    </location>
</feature>
<dbReference type="NCBIfam" id="NF007000">
    <property type="entry name" value="PRK09463.1"/>
    <property type="match status" value="1"/>
</dbReference>
<accession>A0A4V3BMS5</accession>
<dbReference type="InterPro" id="IPR036250">
    <property type="entry name" value="AcylCo_DH-like_C"/>
</dbReference>
<evidence type="ECO:0000259" key="16">
    <source>
        <dbReference type="Pfam" id="PF02771"/>
    </source>
</evidence>
<evidence type="ECO:0000256" key="5">
    <source>
        <dbReference type="ARBA" id="ARBA00012040"/>
    </source>
</evidence>
<feature type="transmembrane region" description="Helical" evidence="14">
    <location>
        <begin position="24"/>
        <end position="40"/>
    </location>
</feature>
<keyword evidence="19" id="KW-1185">Reference proteome</keyword>
<evidence type="ECO:0000256" key="1">
    <source>
        <dbReference type="ARBA" id="ARBA00001974"/>
    </source>
</evidence>
<organism evidence="18 19">
    <name type="scientific">Azoarcus indigens</name>
    <dbReference type="NCBI Taxonomy" id="29545"/>
    <lineage>
        <taxon>Bacteria</taxon>
        <taxon>Pseudomonadati</taxon>
        <taxon>Pseudomonadota</taxon>
        <taxon>Betaproteobacteria</taxon>
        <taxon>Rhodocyclales</taxon>
        <taxon>Zoogloeaceae</taxon>
        <taxon>Azoarcus</taxon>
    </lineage>
</organism>
<dbReference type="Gene3D" id="1.10.540.10">
    <property type="entry name" value="Acyl-CoA dehydrogenase/oxidase, N-terminal domain"/>
    <property type="match status" value="1"/>
</dbReference>
<dbReference type="Gene3D" id="1.20.140.10">
    <property type="entry name" value="Butyryl-CoA Dehydrogenase, subunit A, domain 3"/>
    <property type="match status" value="1"/>
</dbReference>
<comment type="similarity">
    <text evidence="3">Belongs to the acyl-CoA dehydrogenase family.</text>
</comment>
<evidence type="ECO:0000256" key="7">
    <source>
        <dbReference type="ARBA" id="ARBA00022630"/>
    </source>
</evidence>
<evidence type="ECO:0000256" key="3">
    <source>
        <dbReference type="ARBA" id="ARBA00009347"/>
    </source>
</evidence>
<dbReference type="SUPFAM" id="SSF56645">
    <property type="entry name" value="Acyl-CoA dehydrogenase NM domain-like"/>
    <property type="match status" value="1"/>
</dbReference>
<gene>
    <name evidence="18" type="ORF">C7389_10756</name>
</gene>
<evidence type="ECO:0000313" key="19">
    <source>
        <dbReference type="Proteomes" id="UP000295129"/>
    </source>
</evidence>
<dbReference type="GO" id="GO:0033539">
    <property type="term" value="P:fatty acid beta-oxidation using acyl-CoA dehydrogenase"/>
    <property type="evidence" value="ECO:0007669"/>
    <property type="project" value="InterPro"/>
</dbReference>
<dbReference type="EMBL" id="SNVV01000007">
    <property type="protein sequence ID" value="TDN51322.1"/>
    <property type="molecule type" value="Genomic_DNA"/>
</dbReference>
<dbReference type="InterPro" id="IPR015396">
    <property type="entry name" value="FadE_C"/>
</dbReference>
<dbReference type="Gene3D" id="2.40.110.10">
    <property type="entry name" value="Butyryl-CoA Dehydrogenase, subunit A, domain 2"/>
    <property type="match status" value="1"/>
</dbReference>
<dbReference type="InterPro" id="IPR009100">
    <property type="entry name" value="AcylCoA_DH/oxidase_NM_dom_sf"/>
</dbReference>
<evidence type="ECO:0000256" key="6">
    <source>
        <dbReference type="ARBA" id="ARBA00020144"/>
    </source>
</evidence>
<evidence type="ECO:0000256" key="8">
    <source>
        <dbReference type="ARBA" id="ARBA00022827"/>
    </source>
</evidence>
<evidence type="ECO:0000256" key="2">
    <source>
        <dbReference type="ARBA" id="ARBA00005005"/>
    </source>
</evidence>
<dbReference type="Proteomes" id="UP000295129">
    <property type="component" value="Unassembled WGS sequence"/>
</dbReference>
<feature type="transmembrane region" description="Helical" evidence="14">
    <location>
        <begin position="47"/>
        <end position="67"/>
    </location>
</feature>
<feature type="domain" description="Acyl-CoA dehydrogenase/oxidase C-terminal" evidence="15">
    <location>
        <begin position="363"/>
        <end position="510"/>
    </location>
</feature>
<dbReference type="GO" id="GO:0050660">
    <property type="term" value="F:flavin adenine dinucleotide binding"/>
    <property type="evidence" value="ECO:0007669"/>
    <property type="project" value="InterPro"/>
</dbReference>
<comment type="cofactor">
    <cofactor evidence="1">
        <name>FAD</name>
        <dbReference type="ChEBI" id="CHEBI:57692"/>
    </cofactor>
</comment>
<dbReference type="GO" id="GO:0070991">
    <property type="term" value="F:medium-chain fatty acyl-CoA dehydrogenase activity"/>
    <property type="evidence" value="ECO:0007669"/>
    <property type="project" value="UniProtKB-EC"/>
</dbReference>
<evidence type="ECO:0000256" key="9">
    <source>
        <dbReference type="ARBA" id="ARBA00022832"/>
    </source>
</evidence>
<dbReference type="InterPro" id="IPR046373">
    <property type="entry name" value="Acyl-CoA_Oxase/DH_mid-dom_sf"/>
</dbReference>
<dbReference type="InterPro" id="IPR013786">
    <property type="entry name" value="AcylCoA_DH/ox_N"/>
</dbReference>
<comment type="catalytic activity">
    <reaction evidence="13">
        <text>a long-chain 2,3-saturated fatty acyl-CoA + oxidized [electron-transfer flavoprotein] + H(+) = a long-chain (2E)-enoyl-CoA + reduced [electron-transfer flavoprotein]</text>
        <dbReference type="Rhea" id="RHEA:17721"/>
        <dbReference type="Rhea" id="RHEA-COMP:10685"/>
        <dbReference type="Rhea" id="RHEA-COMP:10686"/>
        <dbReference type="ChEBI" id="CHEBI:15378"/>
        <dbReference type="ChEBI" id="CHEBI:57692"/>
        <dbReference type="ChEBI" id="CHEBI:58307"/>
        <dbReference type="ChEBI" id="CHEBI:83721"/>
        <dbReference type="ChEBI" id="CHEBI:83727"/>
        <dbReference type="EC" id="1.3.8.8"/>
    </reaction>
</comment>
<evidence type="ECO:0000256" key="14">
    <source>
        <dbReference type="SAM" id="Phobius"/>
    </source>
</evidence>
<dbReference type="AlphaFoldDB" id="A0A4V3BMS5"/>
<dbReference type="OrthoDB" id="9802447at2"/>
<reference evidence="18 19" key="1">
    <citation type="submission" date="2019-03" db="EMBL/GenBank/DDBJ databases">
        <title>Genomic Encyclopedia of Type Strains, Phase IV (KMG-IV): sequencing the most valuable type-strain genomes for metagenomic binning, comparative biology and taxonomic classification.</title>
        <authorList>
            <person name="Goeker M."/>
        </authorList>
    </citation>
    <scope>NUCLEOTIDE SEQUENCE [LARGE SCALE GENOMIC DNA]</scope>
    <source>
        <strain evidence="18 19">DSM 12121</strain>
    </source>
</reference>
<evidence type="ECO:0000256" key="10">
    <source>
        <dbReference type="ARBA" id="ARBA00023002"/>
    </source>
</evidence>
<dbReference type="NCBIfam" id="NF009586">
    <property type="entry name" value="PRK13026.1"/>
    <property type="match status" value="1"/>
</dbReference>
<dbReference type="FunFam" id="1.20.140.10:FF:000009">
    <property type="entry name" value="Acyl-CoA dehydrogenase"/>
    <property type="match status" value="1"/>
</dbReference>
<dbReference type="RefSeq" id="WP_133590790.1">
    <property type="nucleotide sequence ID" value="NZ_SNVV01000007.1"/>
</dbReference>
<dbReference type="InterPro" id="IPR050741">
    <property type="entry name" value="Acyl-CoA_dehydrogenase"/>
</dbReference>
<evidence type="ECO:0000313" key="18">
    <source>
        <dbReference type="EMBL" id="TDN51322.1"/>
    </source>
</evidence>
<evidence type="ECO:0000256" key="12">
    <source>
        <dbReference type="ARBA" id="ARBA00047882"/>
    </source>
</evidence>
<dbReference type="UniPathway" id="UPA00659"/>
<dbReference type="Pfam" id="PF00441">
    <property type="entry name" value="Acyl-CoA_dh_1"/>
    <property type="match status" value="1"/>
</dbReference>
<keyword evidence="10" id="KW-0560">Oxidoreductase</keyword>
<dbReference type="PANTHER" id="PTHR48083:SF33">
    <property type="entry name" value="ACYL-COENZYME A DEHYDROGENASE"/>
    <property type="match status" value="1"/>
</dbReference>
<evidence type="ECO:0000259" key="15">
    <source>
        <dbReference type="Pfam" id="PF00441"/>
    </source>
</evidence>
<comment type="pathway">
    <text evidence="2">Lipid metabolism; fatty acid beta-oxidation.</text>
</comment>
<dbReference type="InterPro" id="IPR037069">
    <property type="entry name" value="AcylCoA_DH/ox_N_sf"/>
</dbReference>
<keyword evidence="7" id="KW-0285">Flavoprotein</keyword>
<dbReference type="GO" id="GO:0005737">
    <property type="term" value="C:cytoplasm"/>
    <property type="evidence" value="ECO:0007669"/>
    <property type="project" value="TreeGrafter"/>
</dbReference>
<keyword evidence="14" id="KW-0472">Membrane</keyword>
<dbReference type="SUPFAM" id="SSF47203">
    <property type="entry name" value="Acyl-CoA dehydrogenase C-terminal domain-like"/>
    <property type="match status" value="1"/>
</dbReference>
<keyword evidence="11" id="KW-0443">Lipid metabolism</keyword>
<keyword evidence="14" id="KW-1133">Transmembrane helix</keyword>
<dbReference type="EC" id="1.3.8.7" evidence="4"/>
<feature type="domain" description="Acyl-CoA dehydrogenase/oxidase N-terminal" evidence="16">
    <location>
        <begin position="138"/>
        <end position="236"/>
    </location>
</feature>